<dbReference type="InterPro" id="IPR028995">
    <property type="entry name" value="Glyco_hydro_57/38_cen_sf"/>
</dbReference>
<feature type="binding site" evidence="4">
    <location>
        <position position="241"/>
    </location>
    <ligand>
        <name>substrate</name>
    </ligand>
</feature>
<dbReference type="SUPFAM" id="SSF88688">
    <property type="entry name" value="Families 57/38 glycoside transferase middle domain"/>
    <property type="match status" value="1"/>
</dbReference>
<organism evidence="8 9">
    <name type="scientific">Desulforamulus aeronauticus DSM 10349</name>
    <dbReference type="NCBI Taxonomy" id="1121421"/>
    <lineage>
        <taxon>Bacteria</taxon>
        <taxon>Bacillati</taxon>
        <taxon>Bacillota</taxon>
        <taxon>Clostridia</taxon>
        <taxon>Eubacteriales</taxon>
        <taxon>Peptococcaceae</taxon>
        <taxon>Desulforamulus</taxon>
    </lineage>
</organism>
<dbReference type="PANTHER" id="PTHR41695:SF1">
    <property type="entry name" value="1,4-ALPHA-GLUCAN BRANCHING ENZYME TK1436"/>
    <property type="match status" value="1"/>
</dbReference>
<dbReference type="InterPro" id="IPR015293">
    <property type="entry name" value="BE_C"/>
</dbReference>
<dbReference type="GO" id="GO:0030979">
    <property type="term" value="P:alpha-glucan biosynthetic process"/>
    <property type="evidence" value="ECO:0007669"/>
    <property type="project" value="InterPro"/>
</dbReference>
<evidence type="ECO:0000256" key="1">
    <source>
        <dbReference type="ARBA" id="ARBA00006821"/>
    </source>
</evidence>
<dbReference type="InterPro" id="IPR027291">
    <property type="entry name" value="Glyco_hydro_38_N_sf"/>
</dbReference>
<dbReference type="InterPro" id="IPR011330">
    <property type="entry name" value="Glyco_hydro/deAcase_b/a-brl"/>
</dbReference>
<dbReference type="InterPro" id="IPR037090">
    <property type="entry name" value="57_glycoside_trans_central"/>
</dbReference>
<dbReference type="Gene3D" id="1.20.1430.10">
    <property type="entry name" value="Families 57/38 glycoside transferase, middle domain"/>
    <property type="match status" value="1"/>
</dbReference>
<feature type="domain" description="Glycoside hydrolase family 57 N-terminal" evidence="6">
    <location>
        <begin position="7"/>
        <end position="307"/>
    </location>
</feature>
<protein>
    <submittedName>
        <fullName evidence="8">1,4-alpha-glucan branching enzyme</fullName>
    </submittedName>
</protein>
<dbReference type="InterPro" id="IPR004300">
    <property type="entry name" value="Glyco_hydro_57_N"/>
</dbReference>
<evidence type="ECO:0000256" key="3">
    <source>
        <dbReference type="PIRSR" id="PIRSR640042-1"/>
    </source>
</evidence>
<evidence type="ECO:0000259" key="6">
    <source>
        <dbReference type="Pfam" id="PF03065"/>
    </source>
</evidence>
<dbReference type="SUPFAM" id="SSF88713">
    <property type="entry name" value="Glycoside hydrolase/deacetylase"/>
    <property type="match status" value="1"/>
</dbReference>
<evidence type="ECO:0000256" key="2">
    <source>
        <dbReference type="ARBA" id="ARBA00023277"/>
    </source>
</evidence>
<reference evidence="9" key="1">
    <citation type="submission" date="2016-11" db="EMBL/GenBank/DDBJ databases">
        <authorList>
            <person name="Varghese N."/>
            <person name="Submissions S."/>
        </authorList>
    </citation>
    <scope>NUCLEOTIDE SEQUENCE [LARGE SCALE GENOMIC DNA]</scope>
    <source>
        <strain evidence="9">DSM 10349</strain>
    </source>
</reference>
<keyword evidence="9" id="KW-1185">Reference proteome</keyword>
<feature type="active site" description="Nucleophile" evidence="3">
    <location>
        <position position="189"/>
    </location>
</feature>
<dbReference type="PANTHER" id="PTHR41695">
    <property type="entry name" value="1,4-ALPHA-GLUCAN BRANCHING ENZYME RV3031-RELATED"/>
    <property type="match status" value="1"/>
</dbReference>
<keyword evidence="2 5" id="KW-0119">Carbohydrate metabolism</keyword>
<comment type="similarity">
    <text evidence="1 5">Belongs to the glycosyl hydrolase 57 family.</text>
</comment>
<proteinExistence type="inferred from homology"/>
<dbReference type="AlphaFoldDB" id="A0A1M6R748"/>
<dbReference type="Pfam" id="PF03065">
    <property type="entry name" value="Glyco_hydro_57"/>
    <property type="match status" value="1"/>
</dbReference>
<dbReference type="GO" id="GO:0003844">
    <property type="term" value="F:1,4-alpha-glucan branching enzyme activity"/>
    <property type="evidence" value="ECO:0007669"/>
    <property type="project" value="InterPro"/>
</dbReference>
<evidence type="ECO:0000313" key="9">
    <source>
        <dbReference type="Proteomes" id="UP000183997"/>
    </source>
</evidence>
<sequence>MAKGYLALVLHAHLPYVRHPESEKFLEERWFYEALTETYIPMIDVFDRLAWEQVPFRLTFSISPPLLTMLSDPLLQDRYVRHLEKLLELAYKEEARTYGGPFHQAALLYKEKFQRAYEIFVTRYQRNLVQALSRLQRLGYLEITTCAATHGFLPLMMTNKQAVRAQLETAVNLHEQQIGSKPRGIWLPECGYIPGLDEILSEYGLKFFFTDSHGVMYADHRPRFGVFAPIYTPSGVAAFGRDTESSKQVWSADEGYPGDGDYREFYRDIGYDLDYEYIKDYIHPDGIRIHTGLKYHRITGRVDLSEKQPYQPEWASHKANIHAANFMFDREKQIEYLANLMERPPLIVAPYDAELFGHWWFEGPMWLEFFIRKVATNNKIELITPSDYLNLHQHNQMTRPCQSTWGNAGYNEVWLNEKNHWIYRHLHMAADRMNELADLFPTADGNLRRALKQAGRELLLAQSSDWAFIISTDTMVSYALKRTKEHLANFVRLYDDIKYCHIDEAFVSQLEWQNNIFPDIDYRSWRTRESEQERAIS</sequence>
<feature type="binding site" evidence="4">
    <location>
        <position position="258"/>
    </location>
    <ligand>
        <name>substrate</name>
    </ligand>
</feature>
<evidence type="ECO:0000256" key="5">
    <source>
        <dbReference type="RuleBase" id="RU361196"/>
    </source>
</evidence>
<dbReference type="CDD" id="cd10792">
    <property type="entry name" value="GH57N_AmyC_like"/>
    <property type="match status" value="1"/>
</dbReference>
<dbReference type="Proteomes" id="UP000183997">
    <property type="component" value="Unassembled WGS sequence"/>
</dbReference>
<accession>A0A1M6R748</accession>
<dbReference type="Pfam" id="PF09210">
    <property type="entry name" value="BE_C"/>
    <property type="match status" value="1"/>
</dbReference>
<dbReference type="GO" id="GO:0005576">
    <property type="term" value="C:extracellular region"/>
    <property type="evidence" value="ECO:0007669"/>
    <property type="project" value="TreeGrafter"/>
</dbReference>
<gene>
    <name evidence="8" type="ORF">SAMN02745123_01333</name>
</gene>
<dbReference type="STRING" id="1121421.SAMN02745123_01333"/>
<feature type="binding site" evidence="4">
    <location>
        <position position="405"/>
    </location>
    <ligand>
        <name>substrate</name>
    </ligand>
</feature>
<feature type="binding site" evidence="4">
    <location>
        <position position="465"/>
    </location>
    <ligand>
        <name>substrate</name>
    </ligand>
</feature>
<evidence type="ECO:0000259" key="7">
    <source>
        <dbReference type="Pfam" id="PF09210"/>
    </source>
</evidence>
<dbReference type="InterPro" id="IPR040042">
    <property type="entry name" value="Branching_enz_MT3115-like"/>
</dbReference>
<dbReference type="EMBL" id="FRAR01000010">
    <property type="protein sequence ID" value="SHK28274.1"/>
    <property type="molecule type" value="Genomic_DNA"/>
</dbReference>
<dbReference type="OrthoDB" id="9803279at2"/>
<dbReference type="RefSeq" id="WP_072912169.1">
    <property type="nucleotide sequence ID" value="NZ_FRAR01000010.1"/>
</dbReference>
<dbReference type="Gene3D" id="3.20.110.10">
    <property type="entry name" value="Glycoside hydrolase 38, N terminal domain"/>
    <property type="match status" value="1"/>
</dbReference>
<feature type="domain" description="1,4-alpha-glucan branching enzyme C-terminal" evidence="7">
    <location>
        <begin position="425"/>
        <end position="525"/>
    </location>
</feature>
<evidence type="ECO:0000313" key="8">
    <source>
        <dbReference type="EMBL" id="SHK28274.1"/>
    </source>
</evidence>
<name>A0A1M6R748_9FIRM</name>
<feature type="active site" description="Proton donor" evidence="3">
    <location>
        <position position="352"/>
    </location>
</feature>
<evidence type="ECO:0000256" key="4">
    <source>
        <dbReference type="PIRSR" id="PIRSR640042-2"/>
    </source>
</evidence>